<protein>
    <submittedName>
        <fullName evidence="2">Obscurin-like isoform X1</fullName>
    </submittedName>
    <submittedName>
        <fullName evidence="3">Obscurin-like_isoform X1</fullName>
    </submittedName>
</protein>
<comment type="caution">
    <text evidence="2">The sequence shown here is derived from an EMBL/GenBank/DDBJ whole genome shotgun (WGS) entry which is preliminary data.</text>
</comment>
<feature type="coiled-coil region" evidence="1">
    <location>
        <begin position="593"/>
        <end position="671"/>
    </location>
</feature>
<accession>A0AA86Q7I9</accession>
<keyword evidence="1" id="KW-0175">Coiled coil</keyword>
<gene>
    <name evidence="2" type="ORF">HINF_LOCUS40378</name>
    <name evidence="3" type="ORF">HINF_LOCUS8635</name>
</gene>
<reference evidence="2" key="1">
    <citation type="submission" date="2023-06" db="EMBL/GenBank/DDBJ databases">
        <authorList>
            <person name="Kurt Z."/>
        </authorList>
    </citation>
    <scope>NUCLEOTIDE SEQUENCE</scope>
</reference>
<feature type="coiled-coil region" evidence="1">
    <location>
        <begin position="753"/>
        <end position="805"/>
    </location>
</feature>
<name>A0AA86Q7I9_9EUKA</name>
<proteinExistence type="predicted"/>
<dbReference type="AlphaFoldDB" id="A0AA86Q7I9"/>
<evidence type="ECO:0000256" key="1">
    <source>
        <dbReference type="SAM" id="Coils"/>
    </source>
</evidence>
<keyword evidence="4" id="KW-1185">Reference proteome</keyword>
<evidence type="ECO:0000313" key="3">
    <source>
        <dbReference type="EMBL" id="CAL5985174.1"/>
    </source>
</evidence>
<dbReference type="EMBL" id="CATOUU010000834">
    <property type="protein sequence ID" value="CAI9952733.1"/>
    <property type="molecule type" value="Genomic_DNA"/>
</dbReference>
<dbReference type="EMBL" id="CAXDID020000018">
    <property type="protein sequence ID" value="CAL5985174.1"/>
    <property type="molecule type" value="Genomic_DNA"/>
</dbReference>
<organism evidence="2">
    <name type="scientific">Hexamita inflata</name>
    <dbReference type="NCBI Taxonomy" id="28002"/>
    <lineage>
        <taxon>Eukaryota</taxon>
        <taxon>Metamonada</taxon>
        <taxon>Diplomonadida</taxon>
        <taxon>Hexamitidae</taxon>
        <taxon>Hexamitinae</taxon>
        <taxon>Hexamita</taxon>
    </lineage>
</organism>
<evidence type="ECO:0000313" key="2">
    <source>
        <dbReference type="EMBL" id="CAI9952733.1"/>
    </source>
</evidence>
<reference evidence="3 4" key="2">
    <citation type="submission" date="2024-07" db="EMBL/GenBank/DDBJ databases">
        <authorList>
            <person name="Akdeniz Z."/>
        </authorList>
    </citation>
    <scope>NUCLEOTIDE SEQUENCE [LARGE SCALE GENOMIC DNA]</scope>
</reference>
<sequence length="857" mass="97672">MQSIIRENTYQGTNPANGSTGDYPNAEIAFIRMSSLYSQYYQHYIAQSYSGYSKLTKHFFVDADVCYGYKAAGYTIQTGLQTAIFLNCKFKGNGNLPDYNNSNAQIHIETIDDSCKEFTSSEKASGRSVTELTIKVLCEQLKPINIPETEKTELINGFIQRRGLQNEDVLGEMGAAGWDYIDFAQKKGMNNDQVLVALIKSGVDCSDFMQKKGLNNDQVLNVVVKQQTNISGFVQKKGISVDQVTAAMINQNVANDSAIITLIKSKLDTTILSQKKGITDDEILNICIKSNLDFDQFTQSKGISSEQVLVALTKNGADTSSFILNKGMTNDQILTVFANNGIDVQDFIQKKGISNDQVIISLAKNFVDCSDFAQKKGISNDQVLITLAKNGVDVSDFAQKNGISNDQVLLFLMKNNLDYVGFALRRGMKDEQVLTAFMKNNLDYNSFAISKSISNDQILVALVKSGLDFQTFAQSKGFTDEQVLITLMKAKVDIQPFTTTKNMSSANQIEIIQNSDLPLLDKYELLQQISPVDLRSEQENINNALIKREYEITNERVLKFMNNKQRELILEIVFKEALLEQKKTQDDSAVNEINDLKLKNLELQKQIVEKKLEYEQQIADIKTGYTTELIKCKNEIEAQTKEFQQNLQLEQDKYKAEIEELKKTIQTEMLNENKLVELQKNKRVSDAEIDKNDTIANQLRMECTILQQQLIDEKQFHDSQQELTQQQLKLITLRNTDLQKQLSDEKKQRIIFFEQLEKKQSEITKQLESTVREQATRIVHLENENQTLQNTLSVLKQQIEKLNVLEYQKRIELQNKQLEDKDQYIINLKKEMDKINVNQLQDKQIEKVLNILKSVSQ</sequence>
<dbReference type="Proteomes" id="UP001642409">
    <property type="component" value="Unassembled WGS sequence"/>
</dbReference>
<evidence type="ECO:0000313" key="4">
    <source>
        <dbReference type="Proteomes" id="UP001642409"/>
    </source>
</evidence>